<dbReference type="InterPro" id="IPR008969">
    <property type="entry name" value="CarboxyPept-like_regulatory"/>
</dbReference>
<dbReference type="RefSeq" id="WP_092213991.1">
    <property type="nucleotide sequence ID" value="NZ_FMUX01000020.1"/>
</dbReference>
<sequence>MTKRLGMVAAIIISYVLSAAAVQAGDGFEVSLLRSTPREIVLEFTLEDYTLKHVEKGGATYTEVLFPGKVTTKKKGFAELPFVHASVALPSSGDLRISVEPGSATEIPLTYPMLPSRGVIYRNQKPADIPYEMAPSSRTGRWYPEKVATASEPYILRDVRGTDIHVYPFRTHGARNILKVYHSVIVTLSTGNGEGANTLSSPTRSVAPEMEAIYRDMFINYAPATRSIGEAGELLVIHTPRDASAIAPYVAWKRQKGITVHTLKVSAGSLVKNSISQFYASHPSLLYVQLVGDWADIKSELGTSANAPTDPMLGCVAGSDYYPDLIIGRFSAQSASDVTVQVNKTVGYEKNPQISGSWYPTALGIGSGEGSGSGDDGEADYQHVDVIKEYKLLPSTYSTVNEVYQNGSASSVSGYVNSGLSLINYTGHGSHTSWGTTGFSNSYISSLTNGSQLPVIISVACVNGEFHNGGDCFAESWLKKSGGGAVATVMATINQPWTPPMRGQDYMNDLLVGGYDYTTNPGSGTSTTEGRSTFGSLVFNGLILMYAESATSSDLDTLKTWTIFGDASLQVRTEAPLSLSLSATSAQANTPFDCVVTSGGSPVPGALVALYQQGTLFKAITDASGAVSIAHTITAGEYTLAVTGKNLETKFYNRNMGGSANQPPEASFSTAVTNLTATFTDTSQDSDGSIDSRQWDFGDGTSSTAINPAHTYAAAGSYLVTLTVTDDDGASDQATTSVTVTTPDTVPVLQNGVAVTNLSAAQGDWLYYKIVIPAGVSSLTMEISGGSGDGDLYTLFGAKPDTSTYDCRPYLWGNNETCTVSTPASGTYYMGIRGYSAFSGLSLTASFN</sequence>
<dbReference type="InterPro" id="IPR038490">
    <property type="entry name" value="Gingipain_propep_sf"/>
</dbReference>
<reference evidence="5 6" key="1">
    <citation type="submission" date="2016-10" db="EMBL/GenBank/DDBJ databases">
        <authorList>
            <person name="de Groot N.N."/>
        </authorList>
    </citation>
    <scope>NUCLEOTIDE SEQUENCE [LARGE SCALE GENOMIC DNA]</scope>
    <source>
        <strain evidence="5 6">AA1</strain>
    </source>
</reference>
<dbReference type="SUPFAM" id="SSF49464">
    <property type="entry name" value="Carboxypeptidase regulatory domain-like"/>
    <property type="match status" value="1"/>
</dbReference>
<dbReference type="SMART" id="SM00089">
    <property type="entry name" value="PKD"/>
    <property type="match status" value="1"/>
</dbReference>
<evidence type="ECO:0000313" key="6">
    <source>
        <dbReference type="Proteomes" id="UP000198870"/>
    </source>
</evidence>
<dbReference type="Proteomes" id="UP000198870">
    <property type="component" value="Unassembled WGS sequence"/>
</dbReference>
<dbReference type="GO" id="GO:0004197">
    <property type="term" value="F:cysteine-type endopeptidase activity"/>
    <property type="evidence" value="ECO:0007669"/>
    <property type="project" value="InterPro"/>
</dbReference>
<dbReference type="PROSITE" id="PS50093">
    <property type="entry name" value="PKD"/>
    <property type="match status" value="1"/>
</dbReference>
<dbReference type="Gene3D" id="3.40.50.1460">
    <property type="match status" value="1"/>
</dbReference>
<keyword evidence="6" id="KW-1185">Reference proteome</keyword>
<dbReference type="Pfam" id="PF18911">
    <property type="entry name" value="PKD_4"/>
    <property type="match status" value="1"/>
</dbReference>
<evidence type="ECO:0000256" key="3">
    <source>
        <dbReference type="SAM" id="SignalP"/>
    </source>
</evidence>
<protein>
    <submittedName>
        <fullName evidence="5">Gingipain R</fullName>
    </submittedName>
</protein>
<dbReference type="InterPro" id="IPR029031">
    <property type="entry name" value="Gingipain_N_sf"/>
</dbReference>
<dbReference type="Gene3D" id="2.60.120.380">
    <property type="match status" value="1"/>
</dbReference>
<dbReference type="EMBL" id="FMUX01000020">
    <property type="protein sequence ID" value="SCY76676.1"/>
    <property type="molecule type" value="Genomic_DNA"/>
</dbReference>
<dbReference type="AlphaFoldDB" id="A0A1G5IKQ1"/>
<dbReference type="InterPro" id="IPR013783">
    <property type="entry name" value="Ig-like_fold"/>
</dbReference>
<dbReference type="OrthoDB" id="5423146at2"/>
<dbReference type="InterPro" id="IPR029030">
    <property type="entry name" value="Caspase-like_dom_sf"/>
</dbReference>
<dbReference type="Pfam" id="PF08126">
    <property type="entry name" value="Propeptide_C25"/>
    <property type="match status" value="1"/>
</dbReference>
<dbReference type="Pfam" id="PF04151">
    <property type="entry name" value="PPC"/>
    <property type="match status" value="1"/>
</dbReference>
<gene>
    <name evidence="5" type="ORF">SAMN05216233_120100</name>
</gene>
<dbReference type="Gene3D" id="3.40.50.10390">
    <property type="entry name" value="Gingipain r, domain 1"/>
    <property type="match status" value="1"/>
</dbReference>
<name>A0A1G5IKQ1_9BACT</name>
<feature type="chain" id="PRO_5011614256" evidence="3">
    <location>
        <begin position="25"/>
        <end position="848"/>
    </location>
</feature>
<evidence type="ECO:0000256" key="1">
    <source>
        <dbReference type="ARBA" id="ARBA00001913"/>
    </source>
</evidence>
<feature type="domain" description="PKD" evidence="4">
    <location>
        <begin position="660"/>
        <end position="743"/>
    </location>
</feature>
<dbReference type="CDD" id="cd00146">
    <property type="entry name" value="PKD"/>
    <property type="match status" value="1"/>
</dbReference>
<evidence type="ECO:0000256" key="2">
    <source>
        <dbReference type="ARBA" id="ARBA00022729"/>
    </source>
</evidence>
<organism evidence="5 6">
    <name type="scientific">Desulfoluna spongiiphila</name>
    <dbReference type="NCBI Taxonomy" id="419481"/>
    <lineage>
        <taxon>Bacteria</taxon>
        <taxon>Pseudomonadati</taxon>
        <taxon>Thermodesulfobacteriota</taxon>
        <taxon>Desulfobacteria</taxon>
        <taxon>Desulfobacterales</taxon>
        <taxon>Desulfolunaceae</taxon>
        <taxon>Desulfoluna</taxon>
    </lineage>
</organism>
<dbReference type="Pfam" id="PF01364">
    <property type="entry name" value="Peptidase_C25"/>
    <property type="match status" value="1"/>
</dbReference>
<dbReference type="InterPro" id="IPR035986">
    <property type="entry name" value="PKD_dom_sf"/>
</dbReference>
<accession>A0A1G5IKQ1</accession>
<proteinExistence type="predicted"/>
<dbReference type="Gene3D" id="2.60.40.3800">
    <property type="match status" value="1"/>
</dbReference>
<evidence type="ECO:0000259" key="4">
    <source>
        <dbReference type="PROSITE" id="PS50093"/>
    </source>
</evidence>
<dbReference type="Gene3D" id="2.60.40.10">
    <property type="entry name" value="Immunoglobulins"/>
    <property type="match status" value="1"/>
</dbReference>
<keyword evidence="2 3" id="KW-0732">Signal</keyword>
<comment type="cofactor">
    <cofactor evidence="1">
        <name>Ca(2+)</name>
        <dbReference type="ChEBI" id="CHEBI:29108"/>
    </cofactor>
</comment>
<dbReference type="GO" id="GO:0006508">
    <property type="term" value="P:proteolysis"/>
    <property type="evidence" value="ECO:0007669"/>
    <property type="project" value="InterPro"/>
</dbReference>
<dbReference type="SUPFAM" id="SSF49299">
    <property type="entry name" value="PKD domain"/>
    <property type="match status" value="1"/>
</dbReference>
<dbReference type="InterPro" id="IPR000601">
    <property type="entry name" value="PKD_dom"/>
</dbReference>
<dbReference type="InterPro" id="IPR012600">
    <property type="entry name" value="Propeptide_C25"/>
</dbReference>
<dbReference type="InterPro" id="IPR022409">
    <property type="entry name" value="PKD/Chitinase_dom"/>
</dbReference>
<dbReference type="InterPro" id="IPR001769">
    <property type="entry name" value="Gingipain"/>
</dbReference>
<dbReference type="InterPro" id="IPR007280">
    <property type="entry name" value="Peptidase_C_arc/bac"/>
</dbReference>
<feature type="signal peptide" evidence="3">
    <location>
        <begin position="1"/>
        <end position="24"/>
    </location>
</feature>
<evidence type="ECO:0000313" key="5">
    <source>
        <dbReference type="EMBL" id="SCY76676.1"/>
    </source>
</evidence>
<dbReference type="SUPFAM" id="SSF52129">
    <property type="entry name" value="Caspase-like"/>
    <property type="match status" value="1"/>
</dbReference>